<protein>
    <submittedName>
        <fullName evidence="1">Uncharacterized protein</fullName>
    </submittedName>
</protein>
<dbReference type="Proteomes" id="UP000740883">
    <property type="component" value="Unassembled WGS sequence"/>
</dbReference>
<gene>
    <name evidence="1" type="ORF">NGRA_1718</name>
</gene>
<dbReference type="EMBL" id="SBJO01000127">
    <property type="protein sequence ID" value="KAF9762821.1"/>
    <property type="molecule type" value="Genomic_DNA"/>
</dbReference>
<evidence type="ECO:0000313" key="2">
    <source>
        <dbReference type="Proteomes" id="UP000740883"/>
    </source>
</evidence>
<sequence>MEEFNEDIKVFLSSPRSFELVEKTETKARRKKKKTVSKKLLIENILMERDFSKLTMRQKILNQKFRDSLGALDDISLINSGIDLVPYNINNKTSLEKFERDLKSNGQERYNGQDCNNQEDCNKEIKQARSLRVKEKKANRGGMISGTKPKAIRKRRKIISQEKLSPAYFSQLYEDSLRISRFDSSKFIIKLRKISSIEDIYRIRIPMWRETVSENPLEIEKMSFDKNADKNAVENDETDVDYKIRMKCNLETPSGLVIRLNLADKNHLEDFSFIRTPLSALKGDTLFEDQQDFHSKEIKNTVEECEGIFNLSNLIVSNKEEEYIRECTIVEQEYIREWDIVEEDAIEKEVPIVECDIIVEESINECADINECAIVEYSGIKEESIVECADINECAIVECDIIVEESINECANINECAIEYSGIKEESILECADIEKEVPIVECADINECAIVEESIREFADIKECAIVEKSIKEETKSQKQHTIEKENIDNKKIEDFENQATPPDDQTHIFSNRNCFMKFSMYLEIIQMYLKTHKCGTSKLLVENLKLIFQRIEDLKCMCDIEEDLVDLLGRIEECRNCG</sequence>
<organism evidence="1 2">
    <name type="scientific">Nosema granulosis</name>
    <dbReference type="NCBI Taxonomy" id="83296"/>
    <lineage>
        <taxon>Eukaryota</taxon>
        <taxon>Fungi</taxon>
        <taxon>Fungi incertae sedis</taxon>
        <taxon>Microsporidia</taxon>
        <taxon>Nosematidae</taxon>
        <taxon>Nosema</taxon>
    </lineage>
</organism>
<accession>A0A9P6KZ40</accession>
<evidence type="ECO:0000313" key="1">
    <source>
        <dbReference type="EMBL" id="KAF9762821.1"/>
    </source>
</evidence>
<reference evidence="1 2" key="1">
    <citation type="journal article" date="2020" name="Genome Biol. Evol.">
        <title>Comparative genomics of strictly vertically transmitted, feminizing microsporidia endosymbionts of amphipod crustaceans.</title>
        <authorList>
            <person name="Cormier A."/>
            <person name="Chebbi M.A."/>
            <person name="Giraud I."/>
            <person name="Wattier R."/>
            <person name="Teixeira M."/>
            <person name="Gilbert C."/>
            <person name="Rigaud T."/>
            <person name="Cordaux R."/>
        </authorList>
    </citation>
    <scope>NUCLEOTIDE SEQUENCE [LARGE SCALE GENOMIC DNA]</scope>
    <source>
        <strain evidence="1 2">Ou3-Ou53</strain>
    </source>
</reference>
<dbReference type="AlphaFoldDB" id="A0A9P6KZ40"/>
<keyword evidence="2" id="KW-1185">Reference proteome</keyword>
<dbReference type="OrthoDB" id="10678362at2759"/>
<comment type="caution">
    <text evidence="1">The sequence shown here is derived from an EMBL/GenBank/DDBJ whole genome shotgun (WGS) entry which is preliminary data.</text>
</comment>
<name>A0A9P6KZ40_9MICR</name>
<proteinExistence type="predicted"/>